<evidence type="ECO:0000256" key="12">
    <source>
        <dbReference type="ARBA" id="ARBA00032901"/>
    </source>
</evidence>
<dbReference type="GO" id="GO:0005634">
    <property type="term" value="C:nucleus"/>
    <property type="evidence" value="ECO:0007669"/>
    <property type="project" value="TreeGrafter"/>
</dbReference>
<dbReference type="SUPFAM" id="SSF49785">
    <property type="entry name" value="Galactose-binding domain-like"/>
    <property type="match status" value="1"/>
</dbReference>
<dbReference type="EC" id="3.5.1.52" evidence="5"/>
<dbReference type="AlphaFoldDB" id="A0A1J1INN8"/>
<feature type="coiled-coil region" evidence="14">
    <location>
        <begin position="156"/>
        <end position="208"/>
    </location>
</feature>
<dbReference type="GO" id="GO:0005829">
    <property type="term" value="C:cytosol"/>
    <property type="evidence" value="ECO:0007669"/>
    <property type="project" value="TreeGrafter"/>
</dbReference>
<keyword evidence="17" id="KW-1185">Reference proteome</keyword>
<evidence type="ECO:0000313" key="16">
    <source>
        <dbReference type="EMBL" id="CRL00097.1"/>
    </source>
</evidence>
<comment type="cofactor">
    <cofactor evidence="2">
        <name>Zn(2+)</name>
        <dbReference type="ChEBI" id="CHEBI:29105"/>
    </cofactor>
</comment>
<evidence type="ECO:0000256" key="6">
    <source>
        <dbReference type="ARBA" id="ARBA00018546"/>
    </source>
</evidence>
<keyword evidence="8" id="KW-0479">Metal-binding</keyword>
<dbReference type="STRING" id="568069.A0A1J1INN8"/>
<evidence type="ECO:0000256" key="11">
    <source>
        <dbReference type="ARBA" id="ARBA00024870"/>
    </source>
</evidence>
<dbReference type="Pfam" id="PF04721">
    <property type="entry name" value="PAW"/>
    <property type="match status" value="1"/>
</dbReference>
<evidence type="ECO:0000256" key="4">
    <source>
        <dbReference type="ARBA" id="ARBA00009390"/>
    </source>
</evidence>
<evidence type="ECO:0000259" key="15">
    <source>
        <dbReference type="PROSITE" id="PS51398"/>
    </source>
</evidence>
<dbReference type="SUPFAM" id="SSF54001">
    <property type="entry name" value="Cysteine proteinases"/>
    <property type="match status" value="1"/>
</dbReference>
<dbReference type="SUPFAM" id="SSF143503">
    <property type="entry name" value="PUG domain-like"/>
    <property type="match status" value="1"/>
</dbReference>
<evidence type="ECO:0000256" key="14">
    <source>
        <dbReference type="SAM" id="Coils"/>
    </source>
</evidence>
<dbReference type="InterPro" id="IPR036339">
    <property type="entry name" value="PUB-like_dom_sf"/>
</dbReference>
<comment type="catalytic activity">
    <reaction evidence="1">
        <text>Hydrolysis of an N(4)-(acetyl-beta-D-glucosaminyl)asparagine residue in which the glucosamine residue may be further glycosylated, to yield a (substituted) N-acetyl-beta-D-glucosaminylamine and a peptide containing an aspartate residue.</text>
        <dbReference type="EC" id="3.5.1.52"/>
    </reaction>
</comment>
<dbReference type="PANTHER" id="PTHR12143">
    <property type="entry name" value="PEPTIDE N-GLYCANASE PNGASE -RELATED"/>
    <property type="match status" value="1"/>
</dbReference>
<dbReference type="SMART" id="SM00460">
    <property type="entry name" value="TGc"/>
    <property type="match status" value="1"/>
</dbReference>
<dbReference type="InterPro" id="IPR008979">
    <property type="entry name" value="Galactose-bd-like_sf"/>
</dbReference>
<comment type="function">
    <text evidence="11">Specifically deglycosylates the denatured form of N-linked glycoproteins in the cytoplasm and assists their proteasome-mediated degradation. Cleaves the beta-aspartyl-glucosamine (GlcNAc) of the glycan and the amide side chain of Asn, converting Asn to Asp. Prefers proteins containing high-mannose over those bearing complex type oligosaccharides. Can recognize misfolded proteins in the endoplasmic reticulum that are exported to the cytosol to be destroyed and deglycosylate them, while it has no activity toward native proteins. Deglycosylation is a prerequisite for subsequent proteasome-mediated degradation of some, but not all, misfolded glycoproteins.</text>
</comment>
<dbReference type="CDD" id="cd09212">
    <property type="entry name" value="PUB"/>
    <property type="match status" value="1"/>
</dbReference>
<dbReference type="GO" id="GO:0046872">
    <property type="term" value="F:metal ion binding"/>
    <property type="evidence" value="ECO:0007669"/>
    <property type="project" value="UniProtKB-KW"/>
</dbReference>
<dbReference type="Gene3D" id="2.60.120.1020">
    <property type="entry name" value="Peptide N glycanase, PAW domain"/>
    <property type="match status" value="1"/>
</dbReference>
<evidence type="ECO:0000256" key="9">
    <source>
        <dbReference type="ARBA" id="ARBA00022801"/>
    </source>
</evidence>
<dbReference type="EMBL" id="CVRI01000054">
    <property type="protein sequence ID" value="CRL00097.1"/>
    <property type="molecule type" value="Genomic_DNA"/>
</dbReference>
<comment type="subcellular location">
    <subcellularLocation>
        <location evidence="3">Cytoplasm</location>
    </subcellularLocation>
</comment>
<dbReference type="Gene3D" id="3.10.620.30">
    <property type="match status" value="1"/>
</dbReference>
<dbReference type="InterPro" id="IPR002931">
    <property type="entry name" value="Transglutaminase-like"/>
</dbReference>
<name>A0A1J1INN8_9DIPT</name>
<protein>
    <recommendedName>
        <fullName evidence="6">Peptide-N(4)-(N-acetyl-beta-glucosaminyl)asparagine amidase</fullName>
        <ecNumber evidence="5">3.5.1.52</ecNumber>
    </recommendedName>
    <alternativeName>
        <fullName evidence="12">Peptide:N-glycanase</fullName>
    </alternativeName>
</protein>
<keyword evidence="10" id="KW-0862">Zinc</keyword>
<proteinExistence type="inferred from homology"/>
<evidence type="ECO:0000256" key="3">
    <source>
        <dbReference type="ARBA" id="ARBA00004496"/>
    </source>
</evidence>
<keyword evidence="7" id="KW-0963">Cytoplasm</keyword>
<evidence type="ECO:0000313" key="17">
    <source>
        <dbReference type="Proteomes" id="UP000183832"/>
    </source>
</evidence>
<dbReference type="InterPro" id="IPR038765">
    <property type="entry name" value="Papain-like_cys_pep_sf"/>
</dbReference>
<dbReference type="PROSITE" id="PS51398">
    <property type="entry name" value="PAW"/>
    <property type="match status" value="1"/>
</dbReference>
<dbReference type="InterPro" id="IPR018997">
    <property type="entry name" value="PUB_domain"/>
</dbReference>
<dbReference type="InterPro" id="IPR006588">
    <property type="entry name" value="Peptide_N_glycanase_PAW_dom"/>
</dbReference>
<sequence>MSINIDLVARLEKNSKSSFTVGINIYLKLLKNIINNPSDEKYRRFKKTNQRIMNDLLSLDGMEQLLLDSGFEVDNEEFVLRRGGLGVMSKLKYYMEYYEKRLKDSDVDSSVLAKPLGAIQKKTNVKDSKLEITAGTIKSSKTFQDRIKFPQVLNTNNEFLKQIEKLSDSVMQYEDDLLKESALQLIPLETLKLKALEKLRKLQKLLKNNSLKEDEPLLDDLILEELTEWFKNRFFTWINSMPCRLCQNKDTNPIGTRIENGVRIESYKCNKTSCNDVVTDFPRYNDIAKLLVSRSGRCGEFANCFTFLCRCLGFDARYVYSTSDHVWSEVYNHSKKRWIHIDPSENIFDSPLMYEHGWKRNLDYVIAFSRDDIQDVTWRYSNKHQELLKRRNLCSETDLVNALMRLRLKRSENSSVARKKFLTLRTFAELAELLIIREPTENELKGRSSGSQAWRLERGEANISNFYIFTLTDEEKKLKEFNLRYSCSRNVFERFSSAKILNSVDDWKLWTYESENIFRKVEHDHKMSYLSRTEDSSKGILKLKFDFENLSIDSLDLTFETITFENGNIKIEFLNAFDQEVSKNQLKGLSKFSLRIHLSGGKGDCAWQHAQMFRQELTSKSYPFQLSVKFK</sequence>
<accession>A0A1J1INN8</accession>
<evidence type="ECO:0000256" key="8">
    <source>
        <dbReference type="ARBA" id="ARBA00022723"/>
    </source>
</evidence>
<evidence type="ECO:0000256" key="1">
    <source>
        <dbReference type="ARBA" id="ARBA00001650"/>
    </source>
</evidence>
<dbReference type="GO" id="GO:0006516">
    <property type="term" value="P:glycoprotein catabolic process"/>
    <property type="evidence" value="ECO:0007669"/>
    <property type="project" value="InterPro"/>
</dbReference>
<evidence type="ECO:0000256" key="2">
    <source>
        <dbReference type="ARBA" id="ARBA00001947"/>
    </source>
</evidence>
<dbReference type="PANTHER" id="PTHR12143:SF19">
    <property type="entry name" value="PEPTIDE-N(4)-(N-ACETYL-BETA-GLUCOSAMINYL)ASPARAGINE AMIDASE"/>
    <property type="match status" value="1"/>
</dbReference>
<comment type="similarity">
    <text evidence="4 13">Belongs to the transglutaminase-like superfamily. PNGase family.</text>
</comment>
<dbReference type="Pfam" id="PF01841">
    <property type="entry name" value="Transglut_core"/>
    <property type="match status" value="1"/>
</dbReference>
<dbReference type="OrthoDB" id="409136at2759"/>
<gene>
    <name evidence="16" type="ORF">CLUMA_CG013379</name>
</gene>
<dbReference type="Gene3D" id="2.20.25.10">
    <property type="match status" value="1"/>
</dbReference>
<dbReference type="Pfam" id="PF09409">
    <property type="entry name" value="PUB"/>
    <property type="match status" value="1"/>
</dbReference>
<keyword evidence="9" id="KW-0378">Hydrolase</keyword>
<dbReference type="Gene3D" id="1.20.58.2190">
    <property type="match status" value="1"/>
</dbReference>
<dbReference type="GO" id="GO:0000224">
    <property type="term" value="F:peptide-N4-(N-acetyl-beta-glucosaminyl)asparagine amidase activity"/>
    <property type="evidence" value="ECO:0007669"/>
    <property type="project" value="UniProtKB-EC"/>
</dbReference>
<dbReference type="Proteomes" id="UP000183832">
    <property type="component" value="Unassembled WGS sequence"/>
</dbReference>
<dbReference type="InterPro" id="IPR038680">
    <property type="entry name" value="PAW_sf"/>
</dbReference>
<feature type="domain" description="PAW" evidence="15">
    <location>
        <begin position="443"/>
        <end position="631"/>
    </location>
</feature>
<dbReference type="SMART" id="SM00580">
    <property type="entry name" value="PUG"/>
    <property type="match status" value="1"/>
</dbReference>
<evidence type="ECO:0000256" key="13">
    <source>
        <dbReference type="PROSITE-ProRule" id="PRU00731"/>
    </source>
</evidence>
<evidence type="ECO:0000256" key="5">
    <source>
        <dbReference type="ARBA" id="ARBA00012158"/>
    </source>
</evidence>
<evidence type="ECO:0000256" key="7">
    <source>
        <dbReference type="ARBA" id="ARBA00022490"/>
    </source>
</evidence>
<dbReference type="InterPro" id="IPR050883">
    <property type="entry name" value="PNGase"/>
</dbReference>
<evidence type="ECO:0000256" key="10">
    <source>
        <dbReference type="ARBA" id="ARBA00022833"/>
    </source>
</evidence>
<keyword evidence="14" id="KW-0175">Coiled coil</keyword>
<organism evidence="16 17">
    <name type="scientific">Clunio marinus</name>
    <dbReference type="NCBI Taxonomy" id="568069"/>
    <lineage>
        <taxon>Eukaryota</taxon>
        <taxon>Metazoa</taxon>
        <taxon>Ecdysozoa</taxon>
        <taxon>Arthropoda</taxon>
        <taxon>Hexapoda</taxon>
        <taxon>Insecta</taxon>
        <taxon>Pterygota</taxon>
        <taxon>Neoptera</taxon>
        <taxon>Endopterygota</taxon>
        <taxon>Diptera</taxon>
        <taxon>Nematocera</taxon>
        <taxon>Chironomoidea</taxon>
        <taxon>Chironomidae</taxon>
        <taxon>Clunio</taxon>
    </lineage>
</organism>
<reference evidence="16 17" key="1">
    <citation type="submission" date="2015-04" db="EMBL/GenBank/DDBJ databases">
        <authorList>
            <person name="Syromyatnikov M.Y."/>
            <person name="Popov V.N."/>
        </authorList>
    </citation>
    <scope>NUCLEOTIDE SEQUENCE [LARGE SCALE GENOMIC DNA]</scope>
</reference>